<comment type="caution">
    <text evidence="1">The sequence shown here is derived from an EMBL/GenBank/DDBJ whole genome shotgun (WGS) entry which is preliminary data.</text>
</comment>
<dbReference type="EMBL" id="CALLCH030000005">
    <property type="protein sequence ID" value="CAI4212686.1"/>
    <property type="molecule type" value="Genomic_DNA"/>
</dbReference>
<accession>A0A9P1GZI9</accession>
<sequence>MHTGIAWDAALSFKERIDSYTASSAFFEALIEAGVKNCFVNLGSDHPSILEAILQGQQDHPDTFPA</sequence>
<keyword evidence="2" id="KW-1185">Reference proteome</keyword>
<evidence type="ECO:0000313" key="1">
    <source>
        <dbReference type="EMBL" id="CAI4212686.1"/>
    </source>
</evidence>
<proteinExistence type="predicted"/>
<dbReference type="Gene3D" id="3.40.50.970">
    <property type="match status" value="1"/>
</dbReference>
<name>A0A9P1GZI9_9PEZI</name>
<reference evidence="1" key="1">
    <citation type="submission" date="2022-11" db="EMBL/GenBank/DDBJ databases">
        <authorList>
            <person name="Scott C."/>
            <person name="Bruce N."/>
        </authorList>
    </citation>
    <scope>NUCLEOTIDE SEQUENCE</scope>
</reference>
<dbReference type="OrthoDB" id="2867507at2759"/>
<organism evidence="1 2">
    <name type="scientific">Parascedosporium putredinis</name>
    <dbReference type="NCBI Taxonomy" id="1442378"/>
    <lineage>
        <taxon>Eukaryota</taxon>
        <taxon>Fungi</taxon>
        <taxon>Dikarya</taxon>
        <taxon>Ascomycota</taxon>
        <taxon>Pezizomycotina</taxon>
        <taxon>Sordariomycetes</taxon>
        <taxon>Hypocreomycetidae</taxon>
        <taxon>Microascales</taxon>
        <taxon>Microascaceae</taxon>
        <taxon>Parascedosporium</taxon>
    </lineage>
</organism>
<gene>
    <name evidence="1" type="ORF">PPNO1_LOCUS2439</name>
</gene>
<protein>
    <submittedName>
        <fullName evidence="1">Uncharacterized protein</fullName>
    </submittedName>
</protein>
<evidence type="ECO:0000313" key="2">
    <source>
        <dbReference type="Proteomes" id="UP000838763"/>
    </source>
</evidence>
<dbReference type="AlphaFoldDB" id="A0A9P1GZI9"/>
<dbReference type="Proteomes" id="UP000838763">
    <property type="component" value="Unassembled WGS sequence"/>
</dbReference>